<feature type="compositionally biased region" description="Basic residues" evidence="9">
    <location>
        <begin position="1"/>
        <end position="12"/>
    </location>
</feature>
<dbReference type="SUPFAM" id="SSF53335">
    <property type="entry name" value="S-adenosyl-L-methionine-dependent methyltransferases"/>
    <property type="match status" value="1"/>
</dbReference>
<evidence type="ECO:0000256" key="3">
    <source>
        <dbReference type="ARBA" id="ARBA00022679"/>
    </source>
</evidence>
<gene>
    <name evidence="11" type="ORF">SAMN05444955_101278</name>
</gene>
<dbReference type="PROSITE" id="PS01131">
    <property type="entry name" value="RRNA_A_DIMETH"/>
    <property type="match status" value="1"/>
</dbReference>
<keyword evidence="2 8" id="KW-0489">Methyltransferase</keyword>
<dbReference type="GO" id="GO:0000179">
    <property type="term" value="F:rRNA (adenine-N6,N6-)-dimethyltransferase activity"/>
    <property type="evidence" value="ECO:0007669"/>
    <property type="project" value="UniProtKB-UniRule"/>
</dbReference>
<evidence type="ECO:0000256" key="5">
    <source>
        <dbReference type="ARBA" id="ARBA00022884"/>
    </source>
</evidence>
<dbReference type="NCBIfam" id="NF000499">
    <property type="entry name" value="Erm23S_rRNA_broad"/>
    <property type="match status" value="1"/>
</dbReference>
<evidence type="ECO:0000256" key="8">
    <source>
        <dbReference type="PROSITE-ProRule" id="PRU01026"/>
    </source>
</evidence>
<feature type="binding site" evidence="8">
    <location>
        <position position="97"/>
    </location>
    <ligand>
        <name>S-adenosyl-L-methionine</name>
        <dbReference type="ChEBI" id="CHEBI:59789"/>
    </ligand>
</feature>
<dbReference type="PANTHER" id="PTHR11727:SF14">
    <property type="entry name" value="BLL8166 PROTEIN"/>
    <property type="match status" value="1"/>
</dbReference>
<dbReference type="PANTHER" id="PTHR11727">
    <property type="entry name" value="DIMETHYLADENOSINE TRANSFERASE"/>
    <property type="match status" value="1"/>
</dbReference>
<organism evidence="11 12">
    <name type="scientific">Lihuaxuella thermophila</name>
    <dbReference type="NCBI Taxonomy" id="1173111"/>
    <lineage>
        <taxon>Bacteria</taxon>
        <taxon>Bacillati</taxon>
        <taxon>Bacillota</taxon>
        <taxon>Bacilli</taxon>
        <taxon>Bacillales</taxon>
        <taxon>Thermoactinomycetaceae</taxon>
        <taxon>Lihuaxuella</taxon>
    </lineage>
</organism>
<evidence type="ECO:0000256" key="9">
    <source>
        <dbReference type="SAM" id="MobiDB-lite"/>
    </source>
</evidence>
<dbReference type="Pfam" id="PF00398">
    <property type="entry name" value="RrnaAD"/>
    <property type="match status" value="1"/>
</dbReference>
<dbReference type="STRING" id="1173111.SAMN05444955_101278"/>
<feature type="binding site" evidence="8">
    <location>
        <position position="113"/>
    </location>
    <ligand>
        <name>S-adenosyl-L-methionine</name>
        <dbReference type="ChEBI" id="CHEBI:59789"/>
    </ligand>
</feature>
<reference evidence="11 12" key="1">
    <citation type="submission" date="2016-10" db="EMBL/GenBank/DDBJ databases">
        <authorList>
            <person name="de Groot N.N."/>
        </authorList>
    </citation>
    <scope>NUCLEOTIDE SEQUENCE [LARGE SCALE GENOMIC DNA]</scope>
    <source>
        <strain evidence="11 12">DSM 46701</strain>
    </source>
</reference>
<dbReference type="Proteomes" id="UP000199695">
    <property type="component" value="Unassembled WGS sequence"/>
</dbReference>
<dbReference type="AlphaFoldDB" id="A0A1H8APB2"/>
<evidence type="ECO:0000259" key="10">
    <source>
        <dbReference type="SMART" id="SM00650"/>
    </source>
</evidence>
<dbReference type="CDD" id="cd02440">
    <property type="entry name" value="AdoMet_MTases"/>
    <property type="match status" value="1"/>
</dbReference>
<dbReference type="GO" id="GO:0003723">
    <property type="term" value="F:RNA binding"/>
    <property type="evidence" value="ECO:0007669"/>
    <property type="project" value="UniProtKB-UniRule"/>
</dbReference>
<evidence type="ECO:0000256" key="1">
    <source>
        <dbReference type="ARBA" id="ARBA00016505"/>
    </source>
</evidence>
<evidence type="ECO:0000256" key="7">
    <source>
        <dbReference type="ARBA" id="ARBA00030809"/>
    </source>
</evidence>
<feature type="binding site" evidence="8">
    <location>
        <position position="26"/>
    </location>
    <ligand>
        <name>S-adenosyl-L-methionine</name>
        <dbReference type="ChEBI" id="CHEBI:59789"/>
    </ligand>
</feature>
<dbReference type="Gene3D" id="3.40.50.150">
    <property type="entry name" value="Vaccinia Virus protein VP39"/>
    <property type="match status" value="1"/>
</dbReference>
<dbReference type="Gene3D" id="1.10.8.100">
    <property type="entry name" value="Ribosomal RNA adenine dimethylase-like, domain 2"/>
    <property type="match status" value="1"/>
</dbReference>
<dbReference type="OrthoDB" id="9786598at2"/>
<dbReference type="RefSeq" id="WP_089964565.1">
    <property type="nucleotide sequence ID" value="NZ_FOCQ01000001.1"/>
</dbReference>
<dbReference type="EMBL" id="FOCQ01000001">
    <property type="protein sequence ID" value="SEM72582.1"/>
    <property type="molecule type" value="Genomic_DNA"/>
</dbReference>
<keyword evidence="5 8" id="KW-0694">RNA-binding</keyword>
<dbReference type="InterPro" id="IPR020598">
    <property type="entry name" value="rRNA_Ade_methylase_Trfase_N"/>
</dbReference>
<feature type="binding site" evidence="8">
    <location>
        <position position="51"/>
    </location>
    <ligand>
        <name>S-adenosyl-L-methionine</name>
        <dbReference type="ChEBI" id="CHEBI:59789"/>
    </ligand>
</feature>
<name>A0A1H8APB2_9BACL</name>
<feature type="binding site" evidence="8">
    <location>
        <position position="72"/>
    </location>
    <ligand>
        <name>S-adenosyl-L-methionine</name>
        <dbReference type="ChEBI" id="CHEBI:59789"/>
    </ligand>
</feature>
<feature type="region of interest" description="Disordered" evidence="9">
    <location>
        <begin position="1"/>
        <end position="20"/>
    </location>
</feature>
<feature type="binding site" evidence="8">
    <location>
        <position position="24"/>
    </location>
    <ligand>
        <name>S-adenosyl-L-methionine</name>
        <dbReference type="ChEBI" id="CHEBI:59789"/>
    </ligand>
</feature>
<accession>A0A1H8APB2</accession>
<keyword evidence="4 8" id="KW-0949">S-adenosyl-L-methionine</keyword>
<dbReference type="SMART" id="SM00650">
    <property type="entry name" value="rADc"/>
    <property type="match status" value="1"/>
</dbReference>
<dbReference type="PROSITE" id="PS51689">
    <property type="entry name" value="SAM_RNA_A_N6_MT"/>
    <property type="match status" value="1"/>
</dbReference>
<dbReference type="InterPro" id="IPR020596">
    <property type="entry name" value="rRNA_Ade_Mease_Trfase_CS"/>
</dbReference>
<feature type="domain" description="Ribosomal RNA adenine methylase transferase N-terminal" evidence="10">
    <location>
        <begin position="31"/>
        <end position="196"/>
    </location>
</feature>
<comment type="similarity">
    <text evidence="8">Belongs to the class I-like SAM-binding methyltransferase superfamily. rRNA adenine N(6)-methyltransferase family.</text>
</comment>
<evidence type="ECO:0000256" key="2">
    <source>
        <dbReference type="ARBA" id="ARBA00022603"/>
    </source>
</evidence>
<dbReference type="InterPro" id="IPR023165">
    <property type="entry name" value="rRNA_Ade_diMease-like_C"/>
</dbReference>
<sequence>MNIHRKDQRKQSSRGEPPNFLGQHFIHNKKLLHEIVDRANVSITDTVLELGAGTGALTTVLNQRAGKVLAVEYDAKFVDILKRKTAQHPNTLIVHQDIMKIRLPKEKFLVVSNIPYAITTPIMKMLLNNPISGLQRGVIVMEKGAAKRFTSKFVKNSYVLAWRMWFDLRYVKEISRYHFSPPPRVDSAMIMISRKKEPVVPYKDHSAFLGLAQYALQEPYAPVEKALRGIFTAPQMKHLKRNLGMINETPIGSLTESQWGMVFKTMSQYVQRPLWPRAIKSRNPR</sequence>
<evidence type="ECO:0000313" key="11">
    <source>
        <dbReference type="EMBL" id="SEM72582.1"/>
    </source>
</evidence>
<proteinExistence type="inferred from homology"/>
<dbReference type="InterPro" id="IPR001737">
    <property type="entry name" value="KsgA/Erm"/>
</dbReference>
<keyword evidence="12" id="KW-1185">Reference proteome</keyword>
<protein>
    <recommendedName>
        <fullName evidence="1">rRNA adenine N-6-methyltransferase</fullName>
    </recommendedName>
    <alternativeName>
        <fullName evidence="7">Erythromycin resistance protein</fullName>
    </alternativeName>
    <alternativeName>
        <fullName evidence="6">Macrolide-lincosamide-streptogramin B resistance protein</fullName>
    </alternativeName>
</protein>
<keyword evidence="3 8" id="KW-0808">Transferase</keyword>
<evidence type="ECO:0000256" key="6">
    <source>
        <dbReference type="ARBA" id="ARBA00029941"/>
    </source>
</evidence>
<evidence type="ECO:0000313" key="12">
    <source>
        <dbReference type="Proteomes" id="UP000199695"/>
    </source>
</evidence>
<dbReference type="InterPro" id="IPR029063">
    <property type="entry name" value="SAM-dependent_MTases_sf"/>
</dbReference>
<evidence type="ECO:0000256" key="4">
    <source>
        <dbReference type="ARBA" id="ARBA00022691"/>
    </source>
</evidence>